<protein>
    <recommendedName>
        <fullName evidence="4">DUF1223 domain-containing protein</fullName>
    </recommendedName>
</protein>
<evidence type="ECO:0000256" key="1">
    <source>
        <dbReference type="SAM" id="SignalP"/>
    </source>
</evidence>
<dbReference type="Pfam" id="PF06764">
    <property type="entry name" value="DUF1223"/>
    <property type="match status" value="1"/>
</dbReference>
<dbReference type="STRING" id="402881.Plav_1401"/>
<dbReference type="PANTHER" id="PTHR36057">
    <property type="match status" value="1"/>
</dbReference>
<dbReference type="AlphaFoldDB" id="A7HSY8"/>
<proteinExistence type="predicted"/>
<gene>
    <name evidence="2" type="ordered locus">Plav_1401</name>
</gene>
<organism evidence="2 3">
    <name type="scientific">Parvibaculum lavamentivorans (strain DS-1 / DSM 13023 / NCIMB 13966)</name>
    <dbReference type="NCBI Taxonomy" id="402881"/>
    <lineage>
        <taxon>Bacteria</taxon>
        <taxon>Pseudomonadati</taxon>
        <taxon>Pseudomonadota</taxon>
        <taxon>Alphaproteobacteria</taxon>
        <taxon>Hyphomicrobiales</taxon>
        <taxon>Parvibaculaceae</taxon>
        <taxon>Parvibaculum</taxon>
    </lineage>
</organism>
<dbReference type="SUPFAM" id="SSF52833">
    <property type="entry name" value="Thioredoxin-like"/>
    <property type="match status" value="1"/>
</dbReference>
<name>A7HSY8_PARL1</name>
<accession>A7HSY8</accession>
<sequence>MRVRRIEFSTKVLIAGLLIAVAAATSSAVCAATRPVVVELFTSQGCSSCPKADAYLRELATRENVIALSFNVDYWDYLGWKDTLASPAFTRRQRAYAHRLGLSGVYTPQIVVNGVAEDVGSHRDEIEAAIAGQASGDAGVGMAFVEEDGSLMLNVESGDAPEKPATLWLVRYAAEEAVNIRRGENRSRTITYAHAVRELTPVGMWDGNALSLKLPKSDLLTKGLEGCVALLQAGEGGPILGAARIDLLQ</sequence>
<reference evidence="2 3" key="1">
    <citation type="journal article" date="2011" name="Stand. Genomic Sci.">
        <title>Complete genome sequence of Parvibaculum lavamentivorans type strain (DS-1(T)).</title>
        <authorList>
            <person name="Schleheck D."/>
            <person name="Weiss M."/>
            <person name="Pitluck S."/>
            <person name="Bruce D."/>
            <person name="Land M.L."/>
            <person name="Han S."/>
            <person name="Saunders E."/>
            <person name="Tapia R."/>
            <person name="Detter C."/>
            <person name="Brettin T."/>
            <person name="Han J."/>
            <person name="Woyke T."/>
            <person name="Goodwin L."/>
            <person name="Pennacchio L."/>
            <person name="Nolan M."/>
            <person name="Cook A.M."/>
            <person name="Kjelleberg S."/>
            <person name="Thomas T."/>
        </authorList>
    </citation>
    <scope>NUCLEOTIDE SEQUENCE [LARGE SCALE GENOMIC DNA]</scope>
    <source>
        <strain evidence="3">DS-1 / DSM 13023 / NCIMB 13966</strain>
    </source>
</reference>
<feature type="signal peptide" evidence="1">
    <location>
        <begin position="1"/>
        <end position="31"/>
    </location>
</feature>
<dbReference type="KEGG" id="pla:Plav_1401"/>
<dbReference type="eggNOG" id="COG5429">
    <property type="taxonomic scope" value="Bacteria"/>
</dbReference>
<dbReference type="Proteomes" id="UP000006377">
    <property type="component" value="Chromosome"/>
</dbReference>
<keyword evidence="3" id="KW-1185">Reference proteome</keyword>
<feature type="chain" id="PRO_5002709600" description="DUF1223 domain-containing protein" evidence="1">
    <location>
        <begin position="32"/>
        <end position="249"/>
    </location>
</feature>
<dbReference type="HOGENOM" id="CLU_065609_0_0_5"/>
<dbReference type="EMBL" id="CP000774">
    <property type="protein sequence ID" value="ABS63021.1"/>
    <property type="molecule type" value="Genomic_DNA"/>
</dbReference>
<dbReference type="RefSeq" id="WP_012110297.1">
    <property type="nucleotide sequence ID" value="NC_009719.1"/>
</dbReference>
<dbReference type="PANTHER" id="PTHR36057:SF1">
    <property type="entry name" value="LIPOPROTEIN LIPID ATTACHMENT SITE-LIKE PROTEIN, PUTATIVE (DUF1223)-RELATED"/>
    <property type="match status" value="1"/>
</dbReference>
<evidence type="ECO:0000313" key="2">
    <source>
        <dbReference type="EMBL" id="ABS63021.1"/>
    </source>
</evidence>
<evidence type="ECO:0000313" key="3">
    <source>
        <dbReference type="Proteomes" id="UP000006377"/>
    </source>
</evidence>
<keyword evidence="1" id="KW-0732">Signal</keyword>
<dbReference type="InterPro" id="IPR036249">
    <property type="entry name" value="Thioredoxin-like_sf"/>
</dbReference>
<evidence type="ECO:0008006" key="4">
    <source>
        <dbReference type="Google" id="ProtNLM"/>
    </source>
</evidence>
<dbReference type="Gene3D" id="3.40.30.10">
    <property type="entry name" value="Glutaredoxin"/>
    <property type="match status" value="1"/>
</dbReference>
<dbReference type="OrthoDB" id="9808254at2"/>
<dbReference type="InterPro" id="IPR010634">
    <property type="entry name" value="DUF1223"/>
</dbReference>